<accession>A0A915IEV8</accession>
<feature type="region of interest" description="Disordered" evidence="1">
    <location>
        <begin position="219"/>
        <end position="264"/>
    </location>
</feature>
<feature type="region of interest" description="Disordered" evidence="1">
    <location>
        <begin position="377"/>
        <end position="404"/>
    </location>
</feature>
<protein>
    <submittedName>
        <fullName evidence="3">Uncharacterized protein</fullName>
    </submittedName>
</protein>
<dbReference type="AlphaFoldDB" id="A0A915IEV8"/>
<feature type="compositionally biased region" description="Basic residues" evidence="1">
    <location>
        <begin position="387"/>
        <end position="397"/>
    </location>
</feature>
<dbReference type="Proteomes" id="UP000887565">
    <property type="component" value="Unplaced"/>
</dbReference>
<keyword evidence="2" id="KW-1185">Reference proteome</keyword>
<evidence type="ECO:0000313" key="2">
    <source>
        <dbReference type="Proteomes" id="UP000887565"/>
    </source>
</evidence>
<name>A0A915IEV8_ROMCU</name>
<dbReference type="WBParaSite" id="nRc.2.0.1.t12338-RA">
    <property type="protein sequence ID" value="nRc.2.0.1.t12338-RA"/>
    <property type="gene ID" value="nRc.2.0.1.g12338"/>
</dbReference>
<sequence length="447" mass="50268">MDPQRIVSSHNDNYRQRHARSLEVTAQQKFGKQSSFVEDDFFSNYGNYELATPQNRIPPSVMRRKEFHPTLLRVGSSAERKDSSTTIRTNYFEPAESTTTTMRKMDVERQCRGLWNLRAALEHDRRNSATNNDGEGDEDTVLLDSSNCYYKDLNDDGGGTTSYATSFESNTEPSAFDDYAKPTNTAPLGSYLVPPRLSLEDRRAKLKGLYAKRQMWSQETGGGASIESYEESFETNGTPDLTNATEQNSFESNQASDSTTDTKRKVFQKDSGFKSQSMGESEPAVIVAAKRPPIIAKKVTSFDSSTSYPDFEASLTNSDSDVGDTNRSSDKYRTIIHQSLNPTHPKNFRSRIFSVPDRDYAVDTYSDSIFRQFSKIDPEYESPSPRSKLHHSSKIKNRNADVIGNREHNLSQEDSMEENHDTALFSKDNAGRAFLPLVTKNDAVVLG</sequence>
<evidence type="ECO:0000313" key="3">
    <source>
        <dbReference type="WBParaSite" id="nRc.2.0.1.t12338-RA"/>
    </source>
</evidence>
<reference evidence="3" key="1">
    <citation type="submission" date="2022-11" db="UniProtKB">
        <authorList>
            <consortium name="WormBaseParasite"/>
        </authorList>
    </citation>
    <scope>IDENTIFICATION</scope>
</reference>
<evidence type="ECO:0000256" key="1">
    <source>
        <dbReference type="SAM" id="MobiDB-lite"/>
    </source>
</evidence>
<organism evidence="2 3">
    <name type="scientific">Romanomermis culicivorax</name>
    <name type="common">Nematode worm</name>
    <dbReference type="NCBI Taxonomy" id="13658"/>
    <lineage>
        <taxon>Eukaryota</taxon>
        <taxon>Metazoa</taxon>
        <taxon>Ecdysozoa</taxon>
        <taxon>Nematoda</taxon>
        <taxon>Enoplea</taxon>
        <taxon>Dorylaimia</taxon>
        <taxon>Mermithida</taxon>
        <taxon>Mermithoidea</taxon>
        <taxon>Mermithidae</taxon>
        <taxon>Romanomermis</taxon>
    </lineage>
</organism>
<feature type="compositionally biased region" description="Polar residues" evidence="1">
    <location>
        <begin position="234"/>
        <end position="259"/>
    </location>
</feature>
<proteinExistence type="predicted"/>